<evidence type="ECO:0000256" key="9">
    <source>
        <dbReference type="ARBA" id="ARBA00023170"/>
    </source>
</evidence>
<dbReference type="Gene3D" id="3.40.50.2300">
    <property type="match status" value="4"/>
</dbReference>
<dbReference type="PRINTS" id="PR01176">
    <property type="entry name" value="GABABRECEPTR"/>
</dbReference>
<keyword evidence="6 14" id="KW-1133">Transmembrane helix</keyword>
<evidence type="ECO:0000313" key="18">
    <source>
        <dbReference type="Proteomes" id="UP001187471"/>
    </source>
</evidence>
<gene>
    <name evidence="17" type="ORF">RJ640_011300</name>
</gene>
<reference evidence="17" key="1">
    <citation type="submission" date="2022-12" db="EMBL/GenBank/DDBJ databases">
        <title>Draft genome assemblies for two species of Escallonia (Escalloniales).</title>
        <authorList>
            <person name="Chanderbali A."/>
            <person name="Dervinis C."/>
            <person name="Anghel I."/>
            <person name="Soltis D."/>
            <person name="Soltis P."/>
            <person name="Zapata F."/>
        </authorList>
    </citation>
    <scope>NUCLEOTIDE SEQUENCE</scope>
    <source>
        <strain evidence="17">UCBG92.1500</strain>
        <tissue evidence="17">Leaf</tissue>
    </source>
</reference>
<accession>A0AA88UU04</accession>
<evidence type="ECO:0000256" key="2">
    <source>
        <dbReference type="ARBA" id="ARBA00008685"/>
    </source>
</evidence>
<keyword evidence="8 14" id="KW-0472">Membrane</keyword>
<dbReference type="FunFam" id="1.10.287.70:FF:000037">
    <property type="entry name" value="Glutamate receptor"/>
    <property type="match status" value="1"/>
</dbReference>
<evidence type="ECO:0000256" key="6">
    <source>
        <dbReference type="ARBA" id="ARBA00022989"/>
    </source>
</evidence>
<name>A0AA88UU04_9ASTE</name>
<dbReference type="GO" id="GO:0009611">
    <property type="term" value="P:response to wounding"/>
    <property type="evidence" value="ECO:0007669"/>
    <property type="project" value="UniProtKB-ARBA"/>
</dbReference>
<keyword evidence="5 15" id="KW-0732">Signal</keyword>
<feature type="transmembrane region" description="Helical" evidence="14">
    <location>
        <begin position="586"/>
        <end position="606"/>
    </location>
</feature>
<feature type="signal peptide" evidence="15">
    <location>
        <begin position="1"/>
        <end position="24"/>
    </location>
</feature>
<dbReference type="PANTHER" id="PTHR18966">
    <property type="entry name" value="IONOTROPIC GLUTAMATE RECEPTOR"/>
    <property type="match status" value="1"/>
</dbReference>
<evidence type="ECO:0000256" key="7">
    <source>
        <dbReference type="ARBA" id="ARBA00023065"/>
    </source>
</evidence>
<evidence type="ECO:0000256" key="8">
    <source>
        <dbReference type="ARBA" id="ARBA00023136"/>
    </source>
</evidence>
<dbReference type="CDD" id="cd13686">
    <property type="entry name" value="GluR_Plant"/>
    <property type="match status" value="2"/>
</dbReference>
<dbReference type="GO" id="GO:0007165">
    <property type="term" value="P:signal transduction"/>
    <property type="evidence" value="ECO:0007669"/>
    <property type="project" value="UniProtKB-ARBA"/>
</dbReference>
<dbReference type="GO" id="GO:1901701">
    <property type="term" value="P:cellular response to oxygen-containing compound"/>
    <property type="evidence" value="ECO:0007669"/>
    <property type="project" value="UniProtKB-ARBA"/>
</dbReference>
<evidence type="ECO:0000256" key="11">
    <source>
        <dbReference type="ARBA" id="ARBA00023286"/>
    </source>
</evidence>
<feature type="transmembrane region" description="Helical" evidence="14">
    <location>
        <begin position="955"/>
        <end position="974"/>
    </location>
</feature>
<feature type="transmembrane region" description="Helical" evidence="14">
    <location>
        <begin position="651"/>
        <end position="672"/>
    </location>
</feature>
<proteinExistence type="inferred from homology"/>
<dbReference type="InterPro" id="IPR019594">
    <property type="entry name" value="Glu/Gly-bd"/>
</dbReference>
<keyword evidence="11" id="KW-1071">Ligand-gated ion channel</keyword>
<keyword evidence="12" id="KW-0407">Ion channel</keyword>
<feature type="transmembrane region" description="Helical" evidence="14">
    <location>
        <begin position="1538"/>
        <end position="1560"/>
    </location>
</feature>
<dbReference type="InterPro" id="IPR015683">
    <property type="entry name" value="Ionotropic_Glu_rcpt"/>
</dbReference>
<dbReference type="InterPro" id="IPR044440">
    <property type="entry name" value="GABAb_receptor_plant_PBP1"/>
</dbReference>
<keyword evidence="18" id="KW-1185">Reference proteome</keyword>
<evidence type="ECO:0000256" key="14">
    <source>
        <dbReference type="SAM" id="Phobius"/>
    </source>
</evidence>
<keyword evidence="4 14" id="KW-0812">Transmembrane</keyword>
<comment type="subcellular location">
    <subcellularLocation>
        <location evidence="1">Membrane</location>
        <topology evidence="1">Multi-pass membrane protein</topology>
    </subcellularLocation>
</comment>
<protein>
    <recommendedName>
        <fullName evidence="16">Ionotropic glutamate receptor C-terminal domain-containing protein</fullName>
    </recommendedName>
</protein>
<evidence type="ECO:0000256" key="3">
    <source>
        <dbReference type="ARBA" id="ARBA00022448"/>
    </source>
</evidence>
<evidence type="ECO:0000256" key="15">
    <source>
        <dbReference type="SAM" id="SignalP"/>
    </source>
</evidence>
<feature type="transmembrane region" description="Helical" evidence="14">
    <location>
        <begin position="1782"/>
        <end position="1802"/>
    </location>
</feature>
<dbReference type="Gene3D" id="3.40.190.10">
    <property type="entry name" value="Periplasmic binding protein-like II"/>
    <property type="match status" value="5"/>
</dbReference>
<dbReference type="FunFam" id="3.40.190.10:FF:000175">
    <property type="entry name" value="Glutamate receptor"/>
    <property type="match status" value="2"/>
</dbReference>
<dbReference type="InterPro" id="IPR001828">
    <property type="entry name" value="ANF_lig-bd_rcpt"/>
</dbReference>
<dbReference type="Proteomes" id="UP001187471">
    <property type="component" value="Unassembled WGS sequence"/>
</dbReference>
<dbReference type="Pfam" id="PF00060">
    <property type="entry name" value="Lig_chan"/>
    <property type="match status" value="2"/>
</dbReference>
<keyword evidence="7" id="KW-0406">Ion transport</keyword>
<feature type="compositionally biased region" description="Polar residues" evidence="13">
    <location>
        <begin position="1860"/>
        <end position="1875"/>
    </location>
</feature>
<dbReference type="CDD" id="cd19990">
    <property type="entry name" value="PBP1_GABAb_receptor_plant"/>
    <property type="match status" value="2"/>
</dbReference>
<dbReference type="GO" id="GO:0016020">
    <property type="term" value="C:membrane"/>
    <property type="evidence" value="ECO:0007669"/>
    <property type="project" value="UniProtKB-SubCell"/>
</dbReference>
<dbReference type="InterPro" id="IPR028082">
    <property type="entry name" value="Peripla_BP_I"/>
</dbReference>
<feature type="region of interest" description="Disordered" evidence="13">
    <location>
        <begin position="1819"/>
        <end position="1875"/>
    </location>
</feature>
<dbReference type="FunFam" id="1.10.287.70:FF:000172">
    <property type="entry name" value="Glutamate receptor"/>
    <property type="match status" value="1"/>
</dbReference>
<evidence type="ECO:0000313" key="17">
    <source>
        <dbReference type="EMBL" id="KAK2988037.1"/>
    </source>
</evidence>
<dbReference type="SMART" id="SM00079">
    <property type="entry name" value="PBPe"/>
    <property type="match status" value="2"/>
</dbReference>
<dbReference type="FunFam" id="3.40.190.10:FF:000054">
    <property type="entry name" value="Glutamate receptor"/>
    <property type="match status" value="2"/>
</dbReference>
<evidence type="ECO:0000256" key="13">
    <source>
        <dbReference type="SAM" id="MobiDB-lite"/>
    </source>
</evidence>
<dbReference type="GO" id="GO:0015276">
    <property type="term" value="F:ligand-gated monoatomic ion channel activity"/>
    <property type="evidence" value="ECO:0007669"/>
    <property type="project" value="InterPro"/>
</dbReference>
<feature type="chain" id="PRO_5041741586" description="Ionotropic glutamate receptor C-terminal domain-containing protein" evidence="15">
    <location>
        <begin position="25"/>
        <end position="1875"/>
    </location>
</feature>
<keyword evidence="9" id="KW-0675">Receptor</keyword>
<keyword evidence="3" id="KW-0813">Transport</keyword>
<evidence type="ECO:0000259" key="16">
    <source>
        <dbReference type="SMART" id="SM00079"/>
    </source>
</evidence>
<dbReference type="Pfam" id="PF10613">
    <property type="entry name" value="Lig_chan-Glu_bd"/>
    <property type="match status" value="2"/>
</dbReference>
<feature type="transmembrane region" description="Helical" evidence="14">
    <location>
        <begin position="1602"/>
        <end position="1626"/>
    </location>
</feature>
<evidence type="ECO:0000256" key="10">
    <source>
        <dbReference type="ARBA" id="ARBA00023180"/>
    </source>
</evidence>
<evidence type="ECO:0000256" key="1">
    <source>
        <dbReference type="ARBA" id="ARBA00004141"/>
    </source>
</evidence>
<organism evidence="17 18">
    <name type="scientific">Escallonia rubra</name>
    <dbReference type="NCBI Taxonomy" id="112253"/>
    <lineage>
        <taxon>Eukaryota</taxon>
        <taxon>Viridiplantae</taxon>
        <taxon>Streptophyta</taxon>
        <taxon>Embryophyta</taxon>
        <taxon>Tracheophyta</taxon>
        <taxon>Spermatophyta</taxon>
        <taxon>Magnoliopsida</taxon>
        <taxon>eudicotyledons</taxon>
        <taxon>Gunneridae</taxon>
        <taxon>Pentapetalae</taxon>
        <taxon>asterids</taxon>
        <taxon>campanulids</taxon>
        <taxon>Escalloniales</taxon>
        <taxon>Escalloniaceae</taxon>
        <taxon>Escallonia</taxon>
    </lineage>
</organism>
<dbReference type="SUPFAM" id="SSF53850">
    <property type="entry name" value="Periplasmic binding protein-like II"/>
    <property type="match status" value="2"/>
</dbReference>
<dbReference type="Pfam" id="PF01094">
    <property type="entry name" value="ANF_receptor"/>
    <property type="match status" value="2"/>
</dbReference>
<dbReference type="Gene3D" id="1.10.287.70">
    <property type="match status" value="2"/>
</dbReference>
<sequence>MKASVTVPLTLFVLVLVNHTLVYCQRPAVVNVGAIFSFNSVIGKAAKVAMEFAVSNVNADPRILNGTELKLIMADANCSVFIGSVEAFQVIEREVVAIIGPQSSAIAHMISQIANGIQVPLISYAATDPTLSALQFPYFFRSTQSDSYQMVAMADLIDLYGWKEVIAIFVDDDYGRNGISALEDELQKRMSKISYKLPLPSQFDLADITDVLNKSKPLGPRVYVVHINPDPRLRIFSTAEKLHMMTSSYVWLATDWLCATLDSISSENRASLKALEGVVGLRQYTPQTTQRKELADRWRKMQQKGLLSSDMNAYALYAYDTVWAVAHSVNKLLNEGTNLTFSVSGTLSHMEAGGKQFGKLKVFDSGELLLKLLSQTNFTGLTGQVQFNSDRNLVPCGYDVINVVQMAIHKVGYWSNYSGLSVLPPEIPNQENMSYSRLDQKLNTVTWPGGKTEKPRGWVIGDDERPLRIVVPKRASFVEFVTELGGHKVQGYCVDIFDEARKLVPYYIPFKLEPFGDGLTNPKYDELVRMVADDVYDAAVGDIVIVTNRTKIVDFTQPYAATGLVIVAPIRTSKSSAWVFLEPFSVEMWCVIAASFVMIAVVIWILEHRVNDEFRGPPKRQLITTLLFSISTLFKTNQEATVSTLGRMVMLVWLFLLMVITSSYTASLTSILTIQQLSSPITGIETLVASDLPIGYQVGSFAYDYLAESLYVPRSRLISLRSPEEYDAALRQGPKNGGVGAIVDELPYVELFLSKYTDFGIVGQPFRKSGWGFAFKRDSPLAVDFSTAILKLAESGKLQDIHRKWFCEAGCPSDRRSDSEPNQLHFSSFWGLYLLCGAFSVTAFFTFSLLTIRQYIRYKRKQKTSSSPSSPGSTGTRCSRVMYNFFNFVDEKEDANKHIFKCDNPQPCTSGSITALIVVVKVLLVSHVDISIYVAEKPDTELLPFLDMEAHVLKILPVFLLVSVMWVPITVKGSTRNGSVSSSRPRVINVGALFTVNSVIGRSAKPALAAALDEVNSNTKVLPGTKLNLILHDTNCSGFLGTIEALQLMENDVVATIGPQSSGIAHVISHVVNELHVPLLSLATDPTLSALQYPYFLRTTRSDYFQMYAIANLVEYYGWKEVISIFVDDDYGRNGIAVLGDALAKRRAKISYKAAFTPGAPKSDINDLLVGVNLMESRVYVVHVNPDSGLTIFNVAKNLGMMSSGYVWIATDWLPSVLDSSESVDPETMDLLQGVVALRHHTPDDLKRSFTTRWKSLKDKGTLNFNSYALYAYDSVWLLAHALDAFFNEGGNISFSYDPKLRDTNGSALHLSALRSFDEGEKLLQILMTMNFTGLSGQIQFDQEKNLVHPAYDVLNIGGTGSRTIGYWSNYSGLSSIAPEILYAKPSNASTNQHLNDVIWPGETTTKPRGWVFPNNGKPLRIAVPNRISYKEFVSKDKGPLGVRGYCIDIFEAAVNLLPYPVPHTYMLYGDGVRNPSYNALVNEVAQNNYDAAVGDVTIVTNRTRIVDFTQPYMESGLVVVVPVKKMKSSAWAFLKPFSWQMWCVTGSFFVLVGAVVWILEHRINEEFRGPPRQQLNTILWFSFSTMFFSHRENVVSTLGRFVMILWLFVVLIINSSYTASLTSILTVQQLSSRIEGIDSLISSNEPIGVQDGSFAYNYLVDEVNVAASRLRILKNEEDYIKALHQGPKNGGVAAIVDELPYIELLLASTQCEFRTVGQEFTKSGWGFAFQRDSPLAVDLSTSILQLSENGDLQKIHDKWLSHSGCSQSNVADMDRLSLNSFWGLFLICGISCFFALMLFFFRVFKQYRRYSPDIEEQVIEEPESSKRNRPRRGNSFKQILDGKDKEIKEMLKRKISDSKGPTSQSSDGILTSPP</sequence>
<feature type="transmembrane region" description="Helical" evidence="14">
    <location>
        <begin position="830"/>
        <end position="852"/>
    </location>
</feature>
<evidence type="ECO:0000256" key="4">
    <source>
        <dbReference type="ARBA" id="ARBA00022692"/>
    </source>
</evidence>
<dbReference type="InterPro" id="IPR001320">
    <property type="entry name" value="Iontro_rcpt_C"/>
</dbReference>
<feature type="domain" description="Ionotropic glutamate receptor C-terminal" evidence="16">
    <location>
        <begin position="468"/>
        <end position="808"/>
    </location>
</feature>
<dbReference type="SUPFAM" id="SSF53822">
    <property type="entry name" value="Periplasmic binding protein-like I"/>
    <property type="match status" value="2"/>
</dbReference>
<feature type="domain" description="Ionotropic glutamate receptor C-terminal" evidence="16">
    <location>
        <begin position="1421"/>
        <end position="1763"/>
    </location>
</feature>
<feature type="compositionally biased region" description="Basic and acidic residues" evidence="13">
    <location>
        <begin position="1841"/>
        <end position="1858"/>
    </location>
</feature>
<keyword evidence="10" id="KW-0325">Glycoprotein</keyword>
<dbReference type="FunFam" id="3.40.50.2300:FF:000081">
    <property type="entry name" value="Glutamate receptor"/>
    <property type="match status" value="2"/>
</dbReference>
<comment type="similarity">
    <text evidence="2">Belongs to the glutamate-gated ion channel (TC 1.A.10.1) family.</text>
</comment>
<evidence type="ECO:0000256" key="5">
    <source>
        <dbReference type="ARBA" id="ARBA00022729"/>
    </source>
</evidence>
<dbReference type="EMBL" id="JAVXUO010000922">
    <property type="protein sequence ID" value="KAK2988037.1"/>
    <property type="molecule type" value="Genomic_DNA"/>
</dbReference>
<comment type="caution">
    <text evidence="17">The sequence shown here is derived from an EMBL/GenBank/DDBJ whole genome shotgun (WGS) entry which is preliminary data.</text>
</comment>
<evidence type="ECO:0000256" key="12">
    <source>
        <dbReference type="ARBA" id="ARBA00023303"/>
    </source>
</evidence>